<keyword evidence="9" id="KW-1185">Reference proteome</keyword>
<dbReference type="InterPro" id="IPR002676">
    <property type="entry name" value="RimM_N"/>
</dbReference>
<dbReference type="HAMAP" id="MF_00014">
    <property type="entry name" value="Ribosome_mat_RimM"/>
    <property type="match status" value="1"/>
</dbReference>
<dbReference type="GO" id="GO:0042274">
    <property type="term" value="P:ribosomal small subunit biogenesis"/>
    <property type="evidence" value="ECO:0007669"/>
    <property type="project" value="UniProtKB-UniRule"/>
</dbReference>
<comment type="subcellular location">
    <subcellularLocation>
        <location evidence="5">Cytoplasm</location>
    </subcellularLocation>
</comment>
<dbReference type="Proteomes" id="UP000238042">
    <property type="component" value="Unassembled WGS sequence"/>
</dbReference>
<keyword evidence="2 5" id="KW-0690">Ribosome biogenesis</keyword>
<evidence type="ECO:0000313" key="8">
    <source>
        <dbReference type="EMBL" id="PQL90968.1"/>
    </source>
</evidence>
<comment type="domain">
    <text evidence="5">The PRC barrel domain binds ribosomal protein uS19.</text>
</comment>
<dbReference type="PANTHER" id="PTHR33692:SF1">
    <property type="entry name" value="RIBOSOME MATURATION FACTOR RIMM"/>
    <property type="match status" value="1"/>
</dbReference>
<proteinExistence type="inferred from homology"/>
<protein>
    <recommendedName>
        <fullName evidence="5">Ribosome maturation factor RimM</fullName>
    </recommendedName>
</protein>
<keyword evidence="1 5" id="KW-0963">Cytoplasm</keyword>
<evidence type="ECO:0000259" key="7">
    <source>
        <dbReference type="Pfam" id="PF24986"/>
    </source>
</evidence>
<comment type="subunit">
    <text evidence="5">Binds ribosomal protein uS19.</text>
</comment>
<sequence>MKIEDCYYLGTITKPHGLKGHLIVKLDTDVPEIYNNLESVFLYINGILVPFFISECQLINYNSLKIKFEDSNSISFNLIGVELYMPLNTLPELKGKQFYYHEVINFNLMNEKREVIGTIMEINDNGPQPLFKIITLDDKELYIPIINDWIIEVNREENFILINLPEGILDL</sequence>
<dbReference type="RefSeq" id="WP_105247243.1">
    <property type="nucleotide sequence ID" value="NZ_PSZM01000043.1"/>
</dbReference>
<reference evidence="8 9" key="1">
    <citation type="submission" date="2018-02" db="EMBL/GenBank/DDBJ databases">
        <title>Genome sequences of Apibacter spp., gut symbionts of Asian honey bees.</title>
        <authorList>
            <person name="Kwong W.K."/>
            <person name="Steele M.I."/>
            <person name="Moran N.A."/>
        </authorList>
    </citation>
    <scope>NUCLEOTIDE SEQUENCE [LARGE SCALE GENOMIC DNA]</scope>
    <source>
        <strain evidence="9">wkB301</strain>
    </source>
</reference>
<dbReference type="Gene3D" id="2.30.30.240">
    <property type="entry name" value="PRC-barrel domain"/>
    <property type="match status" value="1"/>
</dbReference>
<dbReference type="GO" id="GO:0043022">
    <property type="term" value="F:ribosome binding"/>
    <property type="evidence" value="ECO:0007669"/>
    <property type="project" value="InterPro"/>
</dbReference>
<dbReference type="Pfam" id="PF24986">
    <property type="entry name" value="PRC_RimM"/>
    <property type="match status" value="1"/>
</dbReference>
<keyword evidence="4 5" id="KW-0143">Chaperone</keyword>
<evidence type="ECO:0000256" key="4">
    <source>
        <dbReference type="ARBA" id="ARBA00023186"/>
    </source>
</evidence>
<dbReference type="EMBL" id="PSZM01000043">
    <property type="protein sequence ID" value="PQL90968.1"/>
    <property type="molecule type" value="Genomic_DNA"/>
</dbReference>
<dbReference type="SUPFAM" id="SSF50447">
    <property type="entry name" value="Translation proteins"/>
    <property type="match status" value="1"/>
</dbReference>
<dbReference type="GO" id="GO:0005737">
    <property type="term" value="C:cytoplasm"/>
    <property type="evidence" value="ECO:0007669"/>
    <property type="project" value="UniProtKB-SubCell"/>
</dbReference>
<dbReference type="OrthoDB" id="9810331at2"/>
<dbReference type="InterPro" id="IPR011033">
    <property type="entry name" value="PRC_barrel-like_sf"/>
</dbReference>
<evidence type="ECO:0000313" key="9">
    <source>
        <dbReference type="Proteomes" id="UP000238042"/>
    </source>
</evidence>
<dbReference type="AlphaFoldDB" id="A0A2S8A8S7"/>
<evidence type="ECO:0000256" key="5">
    <source>
        <dbReference type="HAMAP-Rule" id="MF_00014"/>
    </source>
</evidence>
<evidence type="ECO:0000259" key="6">
    <source>
        <dbReference type="Pfam" id="PF01782"/>
    </source>
</evidence>
<dbReference type="InterPro" id="IPR011961">
    <property type="entry name" value="RimM"/>
</dbReference>
<dbReference type="PANTHER" id="PTHR33692">
    <property type="entry name" value="RIBOSOME MATURATION FACTOR RIMM"/>
    <property type="match status" value="1"/>
</dbReference>
<dbReference type="InterPro" id="IPR036976">
    <property type="entry name" value="RimM_N_sf"/>
</dbReference>
<evidence type="ECO:0000256" key="3">
    <source>
        <dbReference type="ARBA" id="ARBA00022552"/>
    </source>
</evidence>
<name>A0A2S8A8S7_9FLAO</name>
<comment type="caution">
    <text evidence="8">The sequence shown here is derived from an EMBL/GenBank/DDBJ whole genome shotgun (WGS) entry which is preliminary data.</text>
</comment>
<comment type="similarity">
    <text evidence="5">Belongs to the RimM family.</text>
</comment>
<feature type="domain" description="Ribosome maturation factor RimM PRC barrel" evidence="7">
    <location>
        <begin position="101"/>
        <end position="168"/>
    </location>
</feature>
<dbReference type="SUPFAM" id="SSF50346">
    <property type="entry name" value="PRC-barrel domain"/>
    <property type="match status" value="1"/>
</dbReference>
<keyword evidence="3 5" id="KW-0698">rRNA processing</keyword>
<gene>
    <name evidence="5 8" type="primary">rimM</name>
    <name evidence="8" type="ORF">C4S77_08895</name>
</gene>
<dbReference type="NCBIfam" id="TIGR02273">
    <property type="entry name" value="16S_RimM"/>
    <property type="match status" value="1"/>
</dbReference>
<evidence type="ECO:0000256" key="2">
    <source>
        <dbReference type="ARBA" id="ARBA00022517"/>
    </source>
</evidence>
<evidence type="ECO:0000256" key="1">
    <source>
        <dbReference type="ARBA" id="ARBA00022490"/>
    </source>
</evidence>
<dbReference type="GO" id="GO:0006364">
    <property type="term" value="P:rRNA processing"/>
    <property type="evidence" value="ECO:0007669"/>
    <property type="project" value="UniProtKB-UniRule"/>
</dbReference>
<dbReference type="Gene3D" id="2.40.30.60">
    <property type="entry name" value="RimM"/>
    <property type="match status" value="1"/>
</dbReference>
<organism evidence="8 9">
    <name type="scientific">Apibacter adventoris</name>
    <dbReference type="NCBI Taxonomy" id="1679466"/>
    <lineage>
        <taxon>Bacteria</taxon>
        <taxon>Pseudomonadati</taxon>
        <taxon>Bacteroidota</taxon>
        <taxon>Flavobacteriia</taxon>
        <taxon>Flavobacteriales</taxon>
        <taxon>Weeksellaceae</taxon>
        <taxon>Apibacter</taxon>
    </lineage>
</organism>
<feature type="domain" description="RimM N-terminal" evidence="6">
    <location>
        <begin position="9"/>
        <end position="75"/>
    </location>
</feature>
<dbReference type="Pfam" id="PF01782">
    <property type="entry name" value="RimM"/>
    <property type="match status" value="1"/>
</dbReference>
<comment type="function">
    <text evidence="5">An accessory protein needed during the final step in the assembly of 30S ribosomal subunit, possibly for assembly of the head region. Essential for efficient processing of 16S rRNA. May be needed both before and after RbfA during the maturation of 16S rRNA. It has affinity for free ribosomal 30S subunits but not for 70S ribosomes.</text>
</comment>
<accession>A0A2S8A8S7</accession>
<dbReference type="InterPro" id="IPR056792">
    <property type="entry name" value="PRC_RimM"/>
</dbReference>
<dbReference type="InterPro" id="IPR009000">
    <property type="entry name" value="Transl_B-barrel_sf"/>
</dbReference>
<dbReference type="GO" id="GO:0005840">
    <property type="term" value="C:ribosome"/>
    <property type="evidence" value="ECO:0007669"/>
    <property type="project" value="InterPro"/>
</dbReference>